<evidence type="ECO:0008006" key="3">
    <source>
        <dbReference type="Google" id="ProtNLM"/>
    </source>
</evidence>
<dbReference type="RefSeq" id="WP_239130603.1">
    <property type="nucleotide sequence ID" value="NZ_BAAAYJ010000099.1"/>
</dbReference>
<dbReference type="PANTHER" id="PTHR39166">
    <property type="entry name" value="BLL1166 PROTEIN"/>
    <property type="match status" value="1"/>
</dbReference>
<reference evidence="1" key="1">
    <citation type="submission" date="2021-01" db="EMBL/GenBank/DDBJ databases">
        <title>Whole genome shotgun sequence of Actinoplanes nipponensis NBRC 14063.</title>
        <authorList>
            <person name="Komaki H."/>
            <person name="Tamura T."/>
        </authorList>
    </citation>
    <scope>NUCLEOTIDE SEQUENCE</scope>
    <source>
        <strain evidence="1">NBRC 14063</strain>
    </source>
</reference>
<sequence>METALTGMIRSSSWLMRVLGTVRDAALPDAWVGAGVLRDLVWDQRYGSGFRPDRVRDVDVAFFDPHELSRAGDDRATERLTQRLPEMPWEAKNQAAVHTWYPDRFGGDPVEPLTSISDAVGTWPETATAVAVRLNGHDVIEVCAPLGLEDLLGGIWRRNPRRVSVAQSHARLARHDPATRWPKVKVVPPA</sequence>
<dbReference type="InterPro" id="IPR009267">
    <property type="entry name" value="NTP_transf_6"/>
</dbReference>
<dbReference type="Pfam" id="PF06042">
    <property type="entry name" value="NTP_transf_6"/>
    <property type="match status" value="1"/>
</dbReference>
<accession>A0A919JLU4</accession>
<comment type="caution">
    <text evidence="1">The sequence shown here is derived from an EMBL/GenBank/DDBJ whole genome shotgun (WGS) entry which is preliminary data.</text>
</comment>
<proteinExistence type="predicted"/>
<keyword evidence="2" id="KW-1185">Reference proteome</keyword>
<name>A0A919JLU4_9ACTN</name>
<evidence type="ECO:0000313" key="2">
    <source>
        <dbReference type="Proteomes" id="UP000647172"/>
    </source>
</evidence>
<gene>
    <name evidence="1" type="ORF">Ani05nite_50600</name>
</gene>
<organism evidence="1 2">
    <name type="scientific">Actinoplanes nipponensis</name>
    <dbReference type="NCBI Taxonomy" id="135950"/>
    <lineage>
        <taxon>Bacteria</taxon>
        <taxon>Bacillati</taxon>
        <taxon>Actinomycetota</taxon>
        <taxon>Actinomycetes</taxon>
        <taxon>Micromonosporales</taxon>
        <taxon>Micromonosporaceae</taxon>
        <taxon>Actinoplanes</taxon>
    </lineage>
</organism>
<dbReference type="Proteomes" id="UP000647172">
    <property type="component" value="Unassembled WGS sequence"/>
</dbReference>
<dbReference type="EMBL" id="BOMQ01000060">
    <property type="protein sequence ID" value="GIE51526.1"/>
    <property type="molecule type" value="Genomic_DNA"/>
</dbReference>
<evidence type="ECO:0000313" key="1">
    <source>
        <dbReference type="EMBL" id="GIE51526.1"/>
    </source>
</evidence>
<dbReference type="PANTHER" id="PTHR39166:SF1">
    <property type="entry name" value="BLL1166 PROTEIN"/>
    <property type="match status" value="1"/>
</dbReference>
<protein>
    <recommendedName>
        <fullName evidence="3">Nucleotidyltransferase family protein</fullName>
    </recommendedName>
</protein>
<dbReference type="AlphaFoldDB" id="A0A919JLU4"/>